<keyword evidence="1" id="KW-0732">Signal</keyword>
<dbReference type="Proteomes" id="UP001208131">
    <property type="component" value="Unassembled WGS sequence"/>
</dbReference>
<dbReference type="EMBL" id="JAOQJZ010000016">
    <property type="protein sequence ID" value="MCU6706819.1"/>
    <property type="molecule type" value="Genomic_DNA"/>
</dbReference>
<organism evidence="2 3">
    <name type="scientific">Hominimerdicola aceti</name>
    <dbReference type="NCBI Taxonomy" id="2981726"/>
    <lineage>
        <taxon>Bacteria</taxon>
        <taxon>Bacillati</taxon>
        <taxon>Bacillota</taxon>
        <taxon>Clostridia</taxon>
        <taxon>Eubacteriales</taxon>
        <taxon>Oscillospiraceae</taxon>
        <taxon>Hominimerdicola</taxon>
    </lineage>
</organism>
<evidence type="ECO:0000256" key="1">
    <source>
        <dbReference type="SAM" id="SignalP"/>
    </source>
</evidence>
<evidence type="ECO:0000313" key="2">
    <source>
        <dbReference type="EMBL" id="MCU6706819.1"/>
    </source>
</evidence>
<gene>
    <name evidence="2" type="ORF">OCV57_12940</name>
</gene>
<evidence type="ECO:0000313" key="3">
    <source>
        <dbReference type="Proteomes" id="UP001208131"/>
    </source>
</evidence>
<name>A0AAE3IIZ0_9FIRM</name>
<proteinExistence type="predicted"/>
<sequence>MKKVISTIISVVIVLCLSLTAFAKPELQTPSDDDISVCYLYTDKISGTLSISNKAATCKSTVRGISGTTTKIVITQTLQKKNGSSWNKYSSWTKTFNSWYAIYSNSKESLSSGTYRVKTVAKVYNGSAYETITIYSKTASC</sequence>
<feature type="chain" id="PRO_5042266733" evidence="1">
    <location>
        <begin position="24"/>
        <end position="141"/>
    </location>
</feature>
<keyword evidence="3" id="KW-1185">Reference proteome</keyword>
<dbReference type="RefSeq" id="WP_267301896.1">
    <property type="nucleotide sequence ID" value="NZ_JAOQJZ010000016.1"/>
</dbReference>
<protein>
    <submittedName>
        <fullName evidence="2">Uncharacterized protein</fullName>
    </submittedName>
</protein>
<dbReference type="AlphaFoldDB" id="A0AAE3IIZ0"/>
<accession>A0AAE3IIZ0</accession>
<reference evidence="2 3" key="1">
    <citation type="journal article" date="2021" name="ISME Commun">
        <title>Automated analysis of genomic sequences facilitates high-throughput and comprehensive description of bacteria.</title>
        <authorList>
            <person name="Hitch T.C.A."/>
        </authorList>
    </citation>
    <scope>NUCLEOTIDE SEQUENCE [LARGE SCALE GENOMIC DNA]</scope>
    <source>
        <strain evidence="2 3">Sanger_31</strain>
    </source>
</reference>
<feature type="signal peptide" evidence="1">
    <location>
        <begin position="1"/>
        <end position="23"/>
    </location>
</feature>
<comment type="caution">
    <text evidence="2">The sequence shown here is derived from an EMBL/GenBank/DDBJ whole genome shotgun (WGS) entry which is preliminary data.</text>
</comment>